<proteinExistence type="predicted"/>
<feature type="compositionally biased region" description="Basic and acidic residues" evidence="1">
    <location>
        <begin position="130"/>
        <end position="234"/>
    </location>
</feature>
<dbReference type="Proteomes" id="UP000009170">
    <property type="component" value="Unassembled WGS sequence"/>
</dbReference>
<comment type="caution">
    <text evidence="3">The sequence shown here is derived from an EMBL/GenBank/DDBJ whole genome shotgun (WGS) entry which is preliminary data.</text>
</comment>
<dbReference type="InParanoid" id="A0A096P7U1"/>
<name>A0A096P7U1_OSTTA</name>
<evidence type="ECO:0000256" key="1">
    <source>
        <dbReference type="SAM" id="MobiDB-lite"/>
    </source>
</evidence>
<gene>
    <name evidence="3" type="ORF">OT_ostta16g00090</name>
</gene>
<sequence length="240" mass="25940">MSPPTLAFLKVDARRPLDDASETLDDQNSKGFVKLAATIDPKFTGAHVAYDVMIASKATHVNVMASTLVPGCKISIDGVTGNMATRPASGPVSIVVESSSGEMTTYTLTVKVSSEMSNEGEVVMKEKPKVENAEPEHHGHSHDGVPCDGTHHSHGHSHDDKKAKCEHSHGDGEECHGHGHEEKHSHGHGHEEKHSHGHGHEEKHSHGHGHEEKHSHGHGHEEKHSHGHGHEEKHSHGHGH</sequence>
<dbReference type="InterPro" id="IPR002395">
    <property type="entry name" value="Kininogen"/>
</dbReference>
<reference evidence="4" key="1">
    <citation type="journal article" date="2006" name="Proc. Natl. Acad. Sci. U.S.A.">
        <title>Genome analysis of the smallest free-living eukaryote Ostreococcus tauri unveils many unique features.</title>
        <authorList>
            <person name="Derelle E."/>
            <person name="Ferraz C."/>
            <person name="Rombauts S."/>
            <person name="Rouze P."/>
            <person name="Worden A.Z."/>
            <person name="Robbens S."/>
            <person name="Partensky F."/>
            <person name="Degroeve S."/>
            <person name="Echeynie S."/>
            <person name="Cooke R."/>
            <person name="Saeys Y."/>
            <person name="Wuyts J."/>
            <person name="Jabbari K."/>
            <person name="Bowler C."/>
            <person name="Panaud O."/>
            <person name="Piegu B."/>
            <person name="Ball S.G."/>
            <person name="Ral J.-P."/>
            <person name="Bouget F.-Y."/>
            <person name="Piganeau G."/>
            <person name="De Baets B."/>
            <person name="Picard A."/>
            <person name="Delseny M."/>
            <person name="Demaille J."/>
            <person name="Van de Peer Y."/>
            <person name="Moreau H."/>
        </authorList>
    </citation>
    <scope>NUCLEOTIDE SEQUENCE [LARGE SCALE GENOMIC DNA]</scope>
    <source>
        <strain evidence="4">OTTH 0595 / CCAP 157/2 / RCC745</strain>
    </source>
</reference>
<accession>A0A096P7U1</accession>
<reference evidence="3 4" key="2">
    <citation type="journal article" date="2014" name="BMC Genomics">
        <title>An improved genome of the model marine alga Ostreococcus tauri unfolds by assessing Illumina de novo assemblies.</title>
        <authorList>
            <person name="Blanc-Mathieu R."/>
            <person name="Verhelst B."/>
            <person name="Derelle E."/>
            <person name="Rombauts S."/>
            <person name="Bouget F.Y."/>
            <person name="Carre I."/>
            <person name="Chateau A."/>
            <person name="Eyre-Walker A."/>
            <person name="Grimsley N."/>
            <person name="Moreau H."/>
            <person name="Piegu B."/>
            <person name="Rivals E."/>
            <person name="Schackwitz W."/>
            <person name="Van de Peer Y."/>
            <person name="Piganeau G."/>
        </authorList>
    </citation>
    <scope>NUCLEOTIDE SEQUENCE [LARGE SCALE GENOMIC DNA]</scope>
    <source>
        <strain evidence="4">OTTH 0595 / CCAP 157/2 / RCC745</strain>
    </source>
</reference>
<dbReference type="InterPro" id="IPR025883">
    <property type="entry name" value="Cadherin-like_domain"/>
</dbReference>
<dbReference type="KEGG" id="ota:OT_ostta16g00090"/>
<feature type="domain" description="Cadherin-like beta-sandwich-like" evidence="2">
    <location>
        <begin position="38"/>
        <end position="111"/>
    </location>
</feature>
<dbReference type="OrthoDB" id="10498010at2759"/>
<dbReference type="GeneID" id="9831222"/>
<feature type="region of interest" description="Disordered" evidence="1">
    <location>
        <begin position="130"/>
        <end position="240"/>
    </location>
</feature>
<organism evidence="3 4">
    <name type="scientific">Ostreococcus tauri</name>
    <name type="common">Marine green alga</name>
    <dbReference type="NCBI Taxonomy" id="70448"/>
    <lineage>
        <taxon>Eukaryota</taxon>
        <taxon>Viridiplantae</taxon>
        <taxon>Chlorophyta</taxon>
        <taxon>Mamiellophyceae</taxon>
        <taxon>Mamiellales</taxon>
        <taxon>Bathycoccaceae</taxon>
        <taxon>Ostreococcus</taxon>
    </lineage>
</organism>
<dbReference type="Pfam" id="PF12733">
    <property type="entry name" value="Cadherin-like"/>
    <property type="match status" value="1"/>
</dbReference>
<dbReference type="EMBL" id="CAID01000016">
    <property type="protein sequence ID" value="CEG00246.1"/>
    <property type="molecule type" value="Genomic_DNA"/>
</dbReference>
<evidence type="ECO:0000313" key="3">
    <source>
        <dbReference type="EMBL" id="CEG00246.1"/>
    </source>
</evidence>
<evidence type="ECO:0000259" key="2">
    <source>
        <dbReference type="Pfam" id="PF12733"/>
    </source>
</evidence>
<dbReference type="RefSeq" id="XP_022840276.1">
    <property type="nucleotide sequence ID" value="XM_022984961.1"/>
</dbReference>
<dbReference type="PRINTS" id="PR00334">
    <property type="entry name" value="KININOGEN"/>
</dbReference>
<protein>
    <submittedName>
        <fullName evidence="3">Cadherin-like beta sandwich domain</fullName>
    </submittedName>
</protein>
<keyword evidence="4" id="KW-1185">Reference proteome</keyword>
<evidence type="ECO:0000313" key="4">
    <source>
        <dbReference type="Proteomes" id="UP000009170"/>
    </source>
</evidence>
<dbReference type="AlphaFoldDB" id="A0A096P7U1"/>